<keyword evidence="5" id="KW-1185">Reference proteome</keyword>
<protein>
    <recommendedName>
        <fullName evidence="3">DUF4328 domain-containing protein</fullName>
    </recommendedName>
</protein>
<evidence type="ECO:0000313" key="5">
    <source>
        <dbReference type="Proteomes" id="UP001499986"/>
    </source>
</evidence>
<feature type="transmembrane region" description="Helical" evidence="2">
    <location>
        <begin position="121"/>
        <end position="137"/>
    </location>
</feature>
<feature type="region of interest" description="Disordered" evidence="1">
    <location>
        <begin position="1"/>
        <end position="22"/>
    </location>
</feature>
<gene>
    <name evidence="4" type="ORF">GCM10010255_18550</name>
</gene>
<dbReference type="Pfam" id="PF14219">
    <property type="entry name" value="DUF4328"/>
    <property type="match status" value="1"/>
</dbReference>
<dbReference type="Proteomes" id="UP001499986">
    <property type="component" value="Unassembled WGS sequence"/>
</dbReference>
<dbReference type="RefSeq" id="WP_346137899.1">
    <property type="nucleotide sequence ID" value="NZ_BAAASE010000002.1"/>
</dbReference>
<dbReference type="InterPro" id="IPR025565">
    <property type="entry name" value="DUF4328"/>
</dbReference>
<feature type="transmembrane region" description="Helical" evidence="2">
    <location>
        <begin position="193"/>
        <end position="214"/>
    </location>
</feature>
<evidence type="ECO:0000259" key="3">
    <source>
        <dbReference type="Pfam" id="PF14219"/>
    </source>
</evidence>
<accession>A0ABP5UY67</accession>
<organism evidence="4 5">
    <name type="scientific">Streptomyces coeruleofuscus</name>
    <dbReference type="NCBI Taxonomy" id="66879"/>
    <lineage>
        <taxon>Bacteria</taxon>
        <taxon>Bacillati</taxon>
        <taxon>Actinomycetota</taxon>
        <taxon>Actinomycetes</taxon>
        <taxon>Kitasatosporales</taxon>
        <taxon>Streptomycetaceae</taxon>
        <taxon>Streptomyces</taxon>
    </lineage>
</organism>
<evidence type="ECO:0000313" key="4">
    <source>
        <dbReference type="EMBL" id="GAA2390177.1"/>
    </source>
</evidence>
<comment type="caution">
    <text evidence="4">The sequence shown here is derived from an EMBL/GenBank/DDBJ whole genome shotgun (WGS) entry which is preliminary data.</text>
</comment>
<evidence type="ECO:0000256" key="2">
    <source>
        <dbReference type="SAM" id="Phobius"/>
    </source>
</evidence>
<dbReference type="EMBL" id="BAAASE010000002">
    <property type="protein sequence ID" value="GAA2390177.1"/>
    <property type="molecule type" value="Genomic_DNA"/>
</dbReference>
<proteinExistence type="predicted"/>
<reference evidence="5" key="1">
    <citation type="journal article" date="2019" name="Int. J. Syst. Evol. Microbiol.">
        <title>The Global Catalogue of Microorganisms (GCM) 10K type strain sequencing project: providing services to taxonomists for standard genome sequencing and annotation.</title>
        <authorList>
            <consortium name="The Broad Institute Genomics Platform"/>
            <consortium name="The Broad Institute Genome Sequencing Center for Infectious Disease"/>
            <person name="Wu L."/>
            <person name="Ma J."/>
        </authorList>
    </citation>
    <scope>NUCLEOTIDE SEQUENCE [LARGE SCALE GENOMIC DNA]</scope>
    <source>
        <strain evidence="5">JCM 4358</strain>
    </source>
</reference>
<name>A0ABP5UY67_9ACTN</name>
<keyword evidence="2" id="KW-1133">Transmembrane helix</keyword>
<evidence type="ECO:0000256" key="1">
    <source>
        <dbReference type="SAM" id="MobiDB-lite"/>
    </source>
</evidence>
<feature type="transmembrane region" description="Helical" evidence="2">
    <location>
        <begin position="158"/>
        <end position="178"/>
    </location>
</feature>
<feature type="domain" description="DUF4328" evidence="3">
    <location>
        <begin position="83"/>
        <end position="218"/>
    </location>
</feature>
<feature type="transmembrane region" description="Helical" evidence="2">
    <location>
        <begin position="26"/>
        <end position="44"/>
    </location>
</feature>
<sequence length="238" mass="25276">MSDQETPVSGKAPDPPPGPALRPVRGAARCAVAALALAALAWAARAVWHVRLAMAGQPASGPPDQGGGQHRPLTALEDSYHLVSSWGGAVTLLCALAFLLWLDRVRDNARALSGTEPRYGYPWLILAWIVPVVNLWIPRGIVADAHRSVFPDRRLPAVVNWWWALWLAGLAGGVGLVYADSTDEVIARAYTDVLPLLAADMVIVAAAGTAALMIRTLTTAQQERMDETAPTGRPGTAS</sequence>
<keyword evidence="2" id="KW-0812">Transmembrane</keyword>
<feature type="transmembrane region" description="Helical" evidence="2">
    <location>
        <begin position="80"/>
        <end position="101"/>
    </location>
</feature>
<keyword evidence="2" id="KW-0472">Membrane</keyword>